<protein>
    <submittedName>
        <fullName evidence="2">Uncharacterized protein</fullName>
    </submittedName>
</protein>
<name>A0AAX4I3K2_9PEZI</name>
<dbReference type="KEGG" id="cdet:87939080"/>
<evidence type="ECO:0000256" key="1">
    <source>
        <dbReference type="SAM" id="MobiDB-lite"/>
    </source>
</evidence>
<sequence length="52" mass="5659">MAIVFSMLPPSLGKKTDSQTDRQTDSITVVTRTTIEKASKDCQSPSLIGRAF</sequence>
<dbReference type="Proteomes" id="UP001322277">
    <property type="component" value="Chromosome 2"/>
</dbReference>
<evidence type="ECO:0000313" key="3">
    <source>
        <dbReference type="Proteomes" id="UP001322277"/>
    </source>
</evidence>
<dbReference type="EMBL" id="CP137306">
    <property type="protein sequence ID" value="WQF77563.1"/>
    <property type="molecule type" value="Genomic_DNA"/>
</dbReference>
<organism evidence="2 3">
    <name type="scientific">Colletotrichum destructivum</name>
    <dbReference type="NCBI Taxonomy" id="34406"/>
    <lineage>
        <taxon>Eukaryota</taxon>
        <taxon>Fungi</taxon>
        <taxon>Dikarya</taxon>
        <taxon>Ascomycota</taxon>
        <taxon>Pezizomycotina</taxon>
        <taxon>Sordariomycetes</taxon>
        <taxon>Hypocreomycetidae</taxon>
        <taxon>Glomerellales</taxon>
        <taxon>Glomerellaceae</taxon>
        <taxon>Colletotrichum</taxon>
        <taxon>Colletotrichum destructivum species complex</taxon>
    </lineage>
</organism>
<feature type="region of interest" description="Disordered" evidence="1">
    <location>
        <begin position="1"/>
        <end position="24"/>
    </location>
</feature>
<feature type="compositionally biased region" description="Basic and acidic residues" evidence="1">
    <location>
        <begin position="14"/>
        <end position="24"/>
    </location>
</feature>
<keyword evidence="3" id="KW-1185">Reference proteome</keyword>
<proteinExistence type="predicted"/>
<gene>
    <name evidence="2" type="ORF">CDEST_02577</name>
</gene>
<dbReference type="GeneID" id="87939080"/>
<accession>A0AAX4I3K2</accession>
<dbReference type="RefSeq" id="XP_062774787.1">
    <property type="nucleotide sequence ID" value="XM_062918736.1"/>
</dbReference>
<dbReference type="AlphaFoldDB" id="A0AAX4I3K2"/>
<evidence type="ECO:0000313" key="2">
    <source>
        <dbReference type="EMBL" id="WQF77563.1"/>
    </source>
</evidence>
<reference evidence="3" key="1">
    <citation type="journal article" date="2023" name="bioRxiv">
        <title>Complete genome of the Medicago anthracnose fungus, Colletotrichum destructivum, reveals a mini-chromosome-like region within a core chromosome.</title>
        <authorList>
            <person name="Lapalu N."/>
            <person name="Simon A."/>
            <person name="Lu A."/>
            <person name="Plaumann P.-L."/>
            <person name="Amselem J."/>
            <person name="Pigne S."/>
            <person name="Auger A."/>
            <person name="Koch C."/>
            <person name="Dallery J.-F."/>
            <person name="O'Connell R.J."/>
        </authorList>
    </citation>
    <scope>NUCLEOTIDE SEQUENCE [LARGE SCALE GENOMIC DNA]</scope>
    <source>
        <strain evidence="3">CBS 520.97</strain>
    </source>
</reference>